<dbReference type="Gene3D" id="1.10.287.470">
    <property type="entry name" value="Helix hairpin bin"/>
    <property type="match status" value="1"/>
</dbReference>
<evidence type="ECO:0000313" key="4">
    <source>
        <dbReference type="Proteomes" id="UP000028782"/>
    </source>
</evidence>
<dbReference type="InterPro" id="IPR058625">
    <property type="entry name" value="MdtA-like_BSH"/>
</dbReference>
<dbReference type="Gene3D" id="2.40.50.100">
    <property type="match status" value="1"/>
</dbReference>
<dbReference type="Gene3D" id="2.40.420.20">
    <property type="match status" value="1"/>
</dbReference>
<dbReference type="GO" id="GO:1990281">
    <property type="term" value="C:efflux pump complex"/>
    <property type="evidence" value="ECO:0007669"/>
    <property type="project" value="TreeGrafter"/>
</dbReference>
<dbReference type="KEGG" id="ctes:O987_13890"/>
<dbReference type="PANTHER" id="PTHR30469:SF15">
    <property type="entry name" value="HLYD FAMILY OF SECRETION PROTEINS"/>
    <property type="match status" value="1"/>
</dbReference>
<evidence type="ECO:0000259" key="2">
    <source>
        <dbReference type="Pfam" id="PF25917"/>
    </source>
</evidence>
<proteinExistence type="inferred from homology"/>
<protein>
    <submittedName>
        <fullName evidence="3">Secretion protein HlyD</fullName>
    </submittedName>
</protein>
<organism evidence="3 4">
    <name type="scientific">Comamonas testosteroni TK102</name>
    <dbReference type="NCBI Taxonomy" id="1392005"/>
    <lineage>
        <taxon>Bacteria</taxon>
        <taxon>Pseudomonadati</taxon>
        <taxon>Pseudomonadota</taxon>
        <taxon>Betaproteobacteria</taxon>
        <taxon>Burkholderiales</taxon>
        <taxon>Comamonadaceae</taxon>
        <taxon>Comamonas</taxon>
    </lineage>
</organism>
<accession>A0A076PJE3</accession>
<dbReference type="Proteomes" id="UP000028782">
    <property type="component" value="Chromosome"/>
</dbReference>
<reference evidence="3 4" key="1">
    <citation type="journal article" date="2014" name="Genome Announc.">
        <title>Complete Genome Sequence of Polychlorinated Biphenyl Degrader Comamonas testosteroni TK102 (NBRC 109938).</title>
        <authorList>
            <person name="Fukuda K."/>
            <person name="Hosoyama A."/>
            <person name="Tsuchikane K."/>
            <person name="Ohji S."/>
            <person name="Yamazoe A."/>
            <person name="Fujita N."/>
            <person name="Shintani M."/>
            <person name="Kimbara K."/>
        </authorList>
    </citation>
    <scope>NUCLEOTIDE SEQUENCE [LARGE SCALE GENOMIC DNA]</scope>
    <source>
        <strain evidence="3">TK102</strain>
    </source>
</reference>
<dbReference type="NCBIfam" id="TIGR01730">
    <property type="entry name" value="RND_mfp"/>
    <property type="match status" value="1"/>
</dbReference>
<dbReference type="Gene3D" id="2.40.30.170">
    <property type="match status" value="1"/>
</dbReference>
<dbReference type="EMBL" id="CP006704">
    <property type="protein sequence ID" value="AIJ46894.1"/>
    <property type="molecule type" value="Genomic_DNA"/>
</dbReference>
<sequence length="428" mass="44926">MKRSGRWALSLALIGLLVVIGWRAVVNLQHKKQATNHAAVPQELPIQLTAQEVLTVQPLQLALSVPLNGVVQAVNSAVVKAYVAGELRGLTVREGDSVRKGEQLARVDATEAEARWRQAQQQADASRAQLAIAQRNQDNNATLVQKGFISTTALLTSQANLDSARANLAAAQAAADAARKSVTDAVITSPMSGQIAQRFVQNGERVGVEARIVEVVDPAKLEIMAQLAPADSVQVQVGQMAELQVPGAPQDMKAISAKVVRINPSAQTGSRTVAAYLAVQEDEATKNNSSQRSPQLRPGLFLQGSILTGKDSQLAVPLAAVRTDKPLPYVQVLQAGKLAVTAVAPEPAQQMAGRTELRVVHKTVELGRQSAHEGATWVQILKGLDAGDRILAGSTGGLREGTLVEATSPAAVAVPGAKGADADRPGSP</sequence>
<dbReference type="RefSeq" id="WP_043372816.1">
    <property type="nucleotide sequence ID" value="NZ_CP006704.1"/>
</dbReference>
<dbReference type="SUPFAM" id="SSF111369">
    <property type="entry name" value="HlyD-like secretion proteins"/>
    <property type="match status" value="1"/>
</dbReference>
<feature type="domain" description="Multidrug resistance protein MdtA-like barrel-sandwich hybrid" evidence="2">
    <location>
        <begin position="76"/>
        <end position="206"/>
    </location>
</feature>
<evidence type="ECO:0000313" key="3">
    <source>
        <dbReference type="EMBL" id="AIJ46894.1"/>
    </source>
</evidence>
<comment type="similarity">
    <text evidence="1">Belongs to the membrane fusion protein (MFP) (TC 8.A.1) family.</text>
</comment>
<dbReference type="GO" id="GO:0015562">
    <property type="term" value="F:efflux transmembrane transporter activity"/>
    <property type="evidence" value="ECO:0007669"/>
    <property type="project" value="TreeGrafter"/>
</dbReference>
<dbReference type="PANTHER" id="PTHR30469">
    <property type="entry name" value="MULTIDRUG RESISTANCE PROTEIN MDTA"/>
    <property type="match status" value="1"/>
</dbReference>
<evidence type="ECO:0000256" key="1">
    <source>
        <dbReference type="ARBA" id="ARBA00009477"/>
    </source>
</evidence>
<dbReference type="Pfam" id="PF25917">
    <property type="entry name" value="BSH_RND"/>
    <property type="match status" value="1"/>
</dbReference>
<dbReference type="HOGENOM" id="CLU_018816_1_2_4"/>
<name>A0A076PJE3_COMTE</name>
<dbReference type="InterPro" id="IPR006143">
    <property type="entry name" value="RND_pump_MFP"/>
</dbReference>
<dbReference type="AlphaFoldDB" id="A0A076PJE3"/>
<gene>
    <name evidence="3" type="ORF">O987_13890</name>
</gene>